<name>A0ABR0ECV3_ZASCE</name>
<feature type="region of interest" description="Disordered" evidence="7">
    <location>
        <begin position="1021"/>
        <end position="1123"/>
    </location>
</feature>
<dbReference type="Proteomes" id="UP001305779">
    <property type="component" value="Unassembled WGS sequence"/>
</dbReference>
<protein>
    <recommendedName>
        <fullName evidence="2">histidine kinase</fullName>
        <ecNumber evidence="2">2.7.13.3</ecNumber>
    </recommendedName>
</protein>
<dbReference type="Pfam" id="PF02518">
    <property type="entry name" value="HATPase_c"/>
    <property type="match status" value="1"/>
</dbReference>
<dbReference type="SMART" id="SM00388">
    <property type="entry name" value="HisKA"/>
    <property type="match status" value="1"/>
</dbReference>
<dbReference type="InterPro" id="IPR004358">
    <property type="entry name" value="Sig_transdc_His_kin-like_C"/>
</dbReference>
<dbReference type="Pfam" id="PF00512">
    <property type="entry name" value="HisKA"/>
    <property type="match status" value="1"/>
</dbReference>
<dbReference type="CDD" id="cd00082">
    <property type="entry name" value="HisKA"/>
    <property type="match status" value="1"/>
</dbReference>
<dbReference type="InterPro" id="IPR011006">
    <property type="entry name" value="CheY-like_superfamily"/>
</dbReference>
<dbReference type="PROSITE" id="PS50109">
    <property type="entry name" value="HIS_KIN"/>
    <property type="match status" value="1"/>
</dbReference>
<dbReference type="SUPFAM" id="SSF55781">
    <property type="entry name" value="GAF domain-like"/>
    <property type="match status" value="1"/>
</dbReference>
<evidence type="ECO:0000256" key="5">
    <source>
        <dbReference type="ARBA" id="ARBA00022777"/>
    </source>
</evidence>
<feature type="modified residue" description="4-aspartylphosphate" evidence="6">
    <location>
        <position position="1197"/>
    </location>
</feature>
<feature type="region of interest" description="Disordered" evidence="7">
    <location>
        <begin position="261"/>
        <end position="311"/>
    </location>
</feature>
<keyword evidence="3 6" id="KW-0597">Phosphoprotein</keyword>
<feature type="region of interest" description="Disordered" evidence="7">
    <location>
        <begin position="481"/>
        <end position="506"/>
    </location>
</feature>
<dbReference type="PANTHER" id="PTHR43047:SF72">
    <property type="entry name" value="OSMOSENSING HISTIDINE PROTEIN KINASE SLN1"/>
    <property type="match status" value="1"/>
</dbReference>
<evidence type="ECO:0000256" key="1">
    <source>
        <dbReference type="ARBA" id="ARBA00000085"/>
    </source>
</evidence>
<dbReference type="InterPro" id="IPR036097">
    <property type="entry name" value="HisK_dim/P_sf"/>
</dbReference>
<evidence type="ECO:0000256" key="7">
    <source>
        <dbReference type="SAM" id="MobiDB-lite"/>
    </source>
</evidence>
<sequence length="1271" mass="139324">MADPTASPRWGPRAHMDRRRAKEFHSHATAALSLISHRYYDPIRALSSGDPLGLDLHDDAAVAAHKPIVSPDRALTAFCQLAAVKLDVKRAMLFFFDAQHGYVLAEATKSLLFRTGARAEGDDLWLGHTVIPLGYSVCEHTVNLPANAGSNRSLGTASMAHVVNDLAGDVRFCNRPYVTDGPLVRFYAGVPITTPAGINIGALCALDDKPHAGIDDDAIEQLVDLSAAVMSHLEALRAKAEYQRGSVMLTGLNGFLDRVMDTHDDHGRGESPKLPRDHELSLEQSISKSTGKDPEPVPIKTPMASQAPVTNGDESALPLNIQEPIDDEQPEVTARGFVDHSSVDGKSRSTRKRIFALASQMIRESMDVDGVVFYDTSPLYTTSMDGSQGQQQHMAYATSSGTSTASDEALVSLASKRGKPANEGDHGYCPLLASAFSTRGEKNRPPSGIMSRRFLKLLNRRYDSGKVWSLGAGQYQWDDTSASSSSHISESHSSSHAETGKTRRTNRTQEVAFLRRLLPEAQHVLFLPVWDHVSGRWTAGALMYTNLERRSLTTDVELRFMRAFCDVIMAELGRMDAQALVNAKSTFVSSISHELRTPLHGILGTVEYLHDQVGNQANDANSKLISQISICGNAMLDIVNHILDYSHINNIVQDHRTSSHDSGAGDDALVLPARLKLSAQGKPRQQPKIDLDRATEEIVGSAIYSFDFISSQHETDLSKVTTILDVEQGPLIDWTCRMSIGAWKRICINLVTNALKYTTTGYVHTTLSQKRSTESDAQSLAILTVADTGRGMSKEFMEASLFRPFEQEDEMTPGTGLGMSLVAKLVKAMGGDISVRAKQNVGTTVTVTIPLVQTQKAARQEAQTTGFDDTANDSRIESIDFIGPSWEDDSTPEGRGRQKLQASLRDSLRQIIRASSEHASSQTPINFSIVDEEDLEWMLLQKHDVDDGADVFANPLIVVHRTHQSRLRNEALILAVREKLTPQVESIVGPYGSFQIAKALQTLMRASNRTFKLSPTFASPLEVSEAPKRPRLRKRMSSNKSRKSFSTRQSTAQSSPLTPGRPDDSPARGKESTPSVPTFIPPTGEQTTGEADTTTKPATIHSQGLPTPALTPSAEHPIKQTPTEQEIQQQQASQLSILLVDDNDINMRLLIMYAKKMGSAYVTAADGLEAIDAYRKGSEKASDDTTTSRWPQVILMDISMPKCNGFEATRQIRALEAKAPVPRRSYIIAMTGLGSESARQEAMLSGMDLFLTKPVRFKELSRVLEGRPWMR</sequence>
<dbReference type="Gene3D" id="3.30.450.40">
    <property type="match status" value="1"/>
</dbReference>
<evidence type="ECO:0000259" key="9">
    <source>
        <dbReference type="PROSITE" id="PS50110"/>
    </source>
</evidence>
<dbReference type="InterPro" id="IPR005467">
    <property type="entry name" value="His_kinase_dom"/>
</dbReference>
<dbReference type="SUPFAM" id="SSF52172">
    <property type="entry name" value="CheY-like"/>
    <property type="match status" value="1"/>
</dbReference>
<dbReference type="Gene3D" id="3.40.50.2300">
    <property type="match status" value="1"/>
</dbReference>
<dbReference type="EC" id="2.7.13.3" evidence="2"/>
<dbReference type="InterPro" id="IPR036890">
    <property type="entry name" value="HATPase_C_sf"/>
</dbReference>
<evidence type="ECO:0000256" key="3">
    <source>
        <dbReference type="ARBA" id="ARBA00022553"/>
    </source>
</evidence>
<keyword evidence="4" id="KW-0808">Transferase</keyword>
<dbReference type="Gene3D" id="3.30.565.10">
    <property type="entry name" value="Histidine kinase-like ATPase, C-terminal domain"/>
    <property type="match status" value="1"/>
</dbReference>
<proteinExistence type="predicted"/>
<dbReference type="InterPro" id="IPR001789">
    <property type="entry name" value="Sig_transdc_resp-reg_receiver"/>
</dbReference>
<dbReference type="CDD" id="cd17546">
    <property type="entry name" value="REC_hyHK_CKI1_RcsC-like"/>
    <property type="match status" value="1"/>
</dbReference>
<feature type="compositionally biased region" description="Basic and acidic residues" evidence="7">
    <location>
        <begin position="1061"/>
        <end position="1071"/>
    </location>
</feature>
<dbReference type="SMART" id="SM00387">
    <property type="entry name" value="HATPase_c"/>
    <property type="match status" value="1"/>
</dbReference>
<evidence type="ECO:0000313" key="11">
    <source>
        <dbReference type="Proteomes" id="UP001305779"/>
    </source>
</evidence>
<dbReference type="PRINTS" id="PR00344">
    <property type="entry name" value="BCTRLSENSOR"/>
</dbReference>
<accession>A0ABR0ECV3</accession>
<evidence type="ECO:0000259" key="8">
    <source>
        <dbReference type="PROSITE" id="PS50109"/>
    </source>
</evidence>
<dbReference type="SUPFAM" id="SSF47384">
    <property type="entry name" value="Homodimeric domain of signal transducing histidine kinase"/>
    <property type="match status" value="1"/>
</dbReference>
<keyword evidence="5" id="KW-0418">Kinase</keyword>
<dbReference type="EMBL" id="JAXOVC010000007">
    <property type="protein sequence ID" value="KAK4499038.1"/>
    <property type="molecule type" value="Genomic_DNA"/>
</dbReference>
<feature type="compositionally biased region" description="Basic residues" evidence="7">
    <location>
        <begin position="1029"/>
        <end position="1045"/>
    </location>
</feature>
<feature type="domain" description="Histidine kinase" evidence="8">
    <location>
        <begin position="590"/>
        <end position="853"/>
    </location>
</feature>
<dbReference type="SMART" id="SM00448">
    <property type="entry name" value="REC"/>
    <property type="match status" value="1"/>
</dbReference>
<dbReference type="SUPFAM" id="SSF55874">
    <property type="entry name" value="ATPase domain of HSP90 chaperone/DNA topoisomerase II/histidine kinase"/>
    <property type="match status" value="1"/>
</dbReference>
<comment type="caution">
    <text evidence="10">The sequence shown here is derived from an EMBL/GenBank/DDBJ whole genome shotgun (WGS) entry which is preliminary data.</text>
</comment>
<keyword evidence="11" id="KW-1185">Reference proteome</keyword>
<dbReference type="Gene3D" id="1.10.287.130">
    <property type="match status" value="1"/>
</dbReference>
<feature type="compositionally biased region" description="Basic and acidic residues" evidence="7">
    <location>
        <begin position="489"/>
        <end position="501"/>
    </location>
</feature>
<evidence type="ECO:0000256" key="4">
    <source>
        <dbReference type="ARBA" id="ARBA00022679"/>
    </source>
</evidence>
<dbReference type="PROSITE" id="PS50110">
    <property type="entry name" value="RESPONSE_REGULATORY"/>
    <property type="match status" value="1"/>
</dbReference>
<evidence type="ECO:0000313" key="10">
    <source>
        <dbReference type="EMBL" id="KAK4499038.1"/>
    </source>
</evidence>
<dbReference type="InterPro" id="IPR003661">
    <property type="entry name" value="HisK_dim/P_dom"/>
</dbReference>
<feature type="compositionally biased region" description="Basic and acidic residues" evidence="7">
    <location>
        <begin position="261"/>
        <end position="281"/>
    </location>
</feature>
<gene>
    <name evidence="10" type="ORF">PRZ48_009550</name>
</gene>
<reference evidence="10 11" key="1">
    <citation type="journal article" date="2023" name="G3 (Bethesda)">
        <title>A chromosome-level genome assembly of Zasmidium syzygii isolated from banana leaves.</title>
        <authorList>
            <person name="van Westerhoven A.C."/>
            <person name="Mehrabi R."/>
            <person name="Talebi R."/>
            <person name="Steentjes M.B.F."/>
            <person name="Corcolon B."/>
            <person name="Chong P.A."/>
            <person name="Kema G.H.J."/>
            <person name="Seidl M.F."/>
        </authorList>
    </citation>
    <scope>NUCLEOTIDE SEQUENCE [LARGE SCALE GENOMIC DNA]</scope>
    <source>
        <strain evidence="10 11">P124</strain>
    </source>
</reference>
<feature type="compositionally biased region" description="Polar residues" evidence="7">
    <location>
        <begin position="1084"/>
        <end position="1105"/>
    </location>
</feature>
<dbReference type="InterPro" id="IPR003594">
    <property type="entry name" value="HATPase_dom"/>
</dbReference>
<dbReference type="InterPro" id="IPR029016">
    <property type="entry name" value="GAF-like_dom_sf"/>
</dbReference>
<dbReference type="PANTHER" id="PTHR43047">
    <property type="entry name" value="TWO-COMPONENT HISTIDINE PROTEIN KINASE"/>
    <property type="match status" value="1"/>
</dbReference>
<dbReference type="Pfam" id="PF00072">
    <property type="entry name" value="Response_reg"/>
    <property type="match status" value="1"/>
</dbReference>
<feature type="domain" description="Response regulatory" evidence="9">
    <location>
        <begin position="1136"/>
        <end position="1268"/>
    </location>
</feature>
<evidence type="ECO:0000256" key="2">
    <source>
        <dbReference type="ARBA" id="ARBA00012438"/>
    </source>
</evidence>
<organism evidence="10 11">
    <name type="scientific">Zasmidium cellare</name>
    <name type="common">Wine cellar mold</name>
    <name type="synonym">Racodium cellare</name>
    <dbReference type="NCBI Taxonomy" id="395010"/>
    <lineage>
        <taxon>Eukaryota</taxon>
        <taxon>Fungi</taxon>
        <taxon>Dikarya</taxon>
        <taxon>Ascomycota</taxon>
        <taxon>Pezizomycotina</taxon>
        <taxon>Dothideomycetes</taxon>
        <taxon>Dothideomycetidae</taxon>
        <taxon>Mycosphaerellales</taxon>
        <taxon>Mycosphaerellaceae</taxon>
        <taxon>Zasmidium</taxon>
    </lineage>
</organism>
<comment type="catalytic activity">
    <reaction evidence="1">
        <text>ATP + protein L-histidine = ADP + protein N-phospho-L-histidine.</text>
        <dbReference type="EC" id="2.7.13.3"/>
    </reaction>
</comment>
<evidence type="ECO:0000256" key="6">
    <source>
        <dbReference type="PROSITE-ProRule" id="PRU00169"/>
    </source>
</evidence>